<dbReference type="GO" id="GO:0004821">
    <property type="term" value="F:histidine-tRNA ligase activity"/>
    <property type="evidence" value="ECO:0007669"/>
    <property type="project" value="UniProtKB-UniRule"/>
</dbReference>
<keyword evidence="5 8" id="KW-0436">Ligase</keyword>
<feature type="domain" description="Aminoacyl-transfer RNA synthetases class-II family profile" evidence="7">
    <location>
        <begin position="1"/>
        <end position="333"/>
    </location>
</feature>
<dbReference type="InterPro" id="IPR036621">
    <property type="entry name" value="Anticodon-bd_dom_sf"/>
</dbReference>
<evidence type="ECO:0000256" key="6">
    <source>
        <dbReference type="PIRSR" id="PIRSR001549-1"/>
    </source>
</evidence>
<keyword evidence="5" id="KW-0648">Protein biosynthesis</keyword>
<evidence type="ECO:0000256" key="4">
    <source>
        <dbReference type="ARBA" id="ARBA00047639"/>
    </source>
</evidence>
<evidence type="ECO:0000256" key="5">
    <source>
        <dbReference type="HAMAP-Rule" id="MF_00127"/>
    </source>
</evidence>
<reference evidence="8 9" key="1">
    <citation type="journal article" date="2016" name="ISME J.">
        <title>Chasing the elusive Euryarchaeota class WSA2: genomes reveal a uniquely fastidious methyl-reducing methanogen.</title>
        <authorList>
            <person name="Nobu M.K."/>
            <person name="Narihiro T."/>
            <person name="Kuroda K."/>
            <person name="Mei R."/>
            <person name="Liu W.T."/>
        </authorList>
    </citation>
    <scope>NUCLEOTIDE SEQUENCE [LARGE SCALE GENOMIC DNA]</scope>
    <source>
        <strain evidence="8">U1lsi0528_Bin055</strain>
    </source>
</reference>
<dbReference type="PANTHER" id="PTHR43707:SF1">
    <property type="entry name" value="HISTIDINE--TRNA LIGASE, MITOCHONDRIAL-RELATED"/>
    <property type="match status" value="1"/>
</dbReference>
<protein>
    <recommendedName>
        <fullName evidence="5">Histidine--tRNA ligase</fullName>
        <ecNumber evidence="5">6.1.1.21</ecNumber>
    </recommendedName>
    <alternativeName>
        <fullName evidence="5">Histidyl-tRNA synthetase</fullName>
        <shortName evidence="5">HisRS</shortName>
    </alternativeName>
</protein>
<dbReference type="Pfam" id="PF13393">
    <property type="entry name" value="tRNA-synt_His"/>
    <property type="match status" value="1"/>
</dbReference>
<gene>
    <name evidence="5 8" type="primary">hisS</name>
    <name evidence="8" type="ORF">AMQ22_01529</name>
</gene>
<feature type="binding site" evidence="6">
    <location>
        <begin position="274"/>
        <end position="275"/>
    </location>
    <ligand>
        <name>L-histidine</name>
        <dbReference type="ChEBI" id="CHEBI:57595"/>
    </ligand>
</feature>
<keyword evidence="5" id="KW-0067">ATP-binding</keyword>
<dbReference type="Gene3D" id="3.40.50.800">
    <property type="entry name" value="Anticodon-binding domain"/>
    <property type="match status" value="1"/>
</dbReference>
<feature type="binding site" evidence="6">
    <location>
        <position position="270"/>
    </location>
    <ligand>
        <name>L-histidine</name>
        <dbReference type="ChEBI" id="CHEBI:57595"/>
    </ligand>
</feature>
<comment type="caution">
    <text evidence="8">The sequence shown here is derived from an EMBL/GenBank/DDBJ whole genome shotgun (WGS) entry which is preliminary data.</text>
</comment>
<dbReference type="SUPFAM" id="SSF55681">
    <property type="entry name" value="Class II aaRS and biotin synthetases"/>
    <property type="match status" value="1"/>
</dbReference>
<dbReference type="Gene3D" id="3.30.930.10">
    <property type="entry name" value="Bira Bifunctional Protein, Domain 2"/>
    <property type="match status" value="1"/>
</dbReference>
<evidence type="ECO:0000256" key="2">
    <source>
        <dbReference type="ARBA" id="ARBA00008226"/>
    </source>
</evidence>
<evidence type="ECO:0000256" key="1">
    <source>
        <dbReference type="ARBA" id="ARBA00004496"/>
    </source>
</evidence>
<comment type="similarity">
    <text evidence="2 5">Belongs to the class-II aminoacyl-tRNA synthetase family.</text>
</comment>
<feature type="binding site" evidence="6">
    <location>
        <position position="125"/>
    </location>
    <ligand>
        <name>L-histidine</name>
        <dbReference type="ChEBI" id="CHEBI:57595"/>
    </ligand>
</feature>
<evidence type="ECO:0000313" key="9">
    <source>
        <dbReference type="Proteomes" id="UP000075398"/>
    </source>
</evidence>
<proteinExistence type="inferred from homology"/>
<dbReference type="GO" id="GO:0005524">
    <property type="term" value="F:ATP binding"/>
    <property type="evidence" value="ECO:0007669"/>
    <property type="project" value="UniProtKB-UniRule"/>
</dbReference>
<sequence length="434" mass="49772">MFERLRGTRDFLPNEMAARKKVFSSIKKSVEEFGFFETDTPGIELFELYSIKSGEEIIDELYAFEDKGGRMISLRPELTPSVVRVLVSRAKELSFPVKWYSIPRLWRYERPQSGRLREFYQLNIDIFGSEDPRADTEVISCAIKLLCDLGFDESDIEVRISDRRMLQEFLLNLGITNYQDVLKKIDKREKISERDFKEMLAGISLDHTQINEIEEFLNSKGDFLKSIEGLSCAYQGEGISKVIFSLRKIAQSLNDRGYEKFITFDPSIVRGLDYYTGMVFEVHDRKREFRALFGGGRYDNLAELFGGEHIPAVGFGMGDAVLELMMRRKNIWPEEKVEIDLFIATIGDVEKEVSKLLTSLRNNNFKVDCDIMGRNLSNQIKFANKLGAKSLLIVGERDLNEGNVTLRDLESGKESKISLNGIISEPSKYLTKVL</sequence>
<dbReference type="InterPro" id="IPR015807">
    <property type="entry name" value="His-tRNA-ligase"/>
</dbReference>
<dbReference type="EMBL" id="LNGC01000082">
    <property type="protein sequence ID" value="KYC49985.1"/>
    <property type="molecule type" value="Genomic_DNA"/>
</dbReference>
<evidence type="ECO:0000259" key="7">
    <source>
        <dbReference type="PROSITE" id="PS50862"/>
    </source>
</evidence>
<dbReference type="HAMAP" id="MF_00127">
    <property type="entry name" value="His_tRNA_synth"/>
    <property type="match status" value="1"/>
</dbReference>
<evidence type="ECO:0000256" key="3">
    <source>
        <dbReference type="ARBA" id="ARBA00022741"/>
    </source>
</evidence>
<dbReference type="EC" id="6.1.1.21" evidence="5"/>
<dbReference type="InterPro" id="IPR004154">
    <property type="entry name" value="Anticodon-bd"/>
</dbReference>
<dbReference type="GO" id="GO:0005737">
    <property type="term" value="C:cytoplasm"/>
    <property type="evidence" value="ECO:0007669"/>
    <property type="project" value="UniProtKB-SubCell"/>
</dbReference>
<name>A0A150IYN3_9EURY</name>
<dbReference type="Proteomes" id="UP000075398">
    <property type="component" value="Unassembled WGS sequence"/>
</dbReference>
<dbReference type="STRING" id="1705564.APG08_00866"/>
<dbReference type="PIRSF" id="PIRSF001549">
    <property type="entry name" value="His-tRNA_synth"/>
    <property type="match status" value="1"/>
</dbReference>
<dbReference type="InterPro" id="IPR006195">
    <property type="entry name" value="aa-tRNA-synth_II"/>
</dbReference>
<dbReference type="InterPro" id="IPR041715">
    <property type="entry name" value="HisRS-like_core"/>
</dbReference>
<dbReference type="AlphaFoldDB" id="A0A150IYN3"/>
<comment type="subcellular location">
    <subcellularLocation>
        <location evidence="1 5">Cytoplasm</location>
    </subcellularLocation>
</comment>
<dbReference type="PROSITE" id="PS50862">
    <property type="entry name" value="AA_TRNA_LIGASE_II"/>
    <property type="match status" value="1"/>
</dbReference>
<dbReference type="PANTHER" id="PTHR43707">
    <property type="entry name" value="HISTIDYL-TRNA SYNTHETASE"/>
    <property type="match status" value="1"/>
</dbReference>
<keyword evidence="5" id="KW-0963">Cytoplasm</keyword>
<dbReference type="CDD" id="cd00773">
    <property type="entry name" value="HisRS-like_core"/>
    <property type="match status" value="1"/>
</dbReference>
<keyword evidence="3 5" id="KW-0547">Nucleotide-binding</keyword>
<organism evidence="8 9">
    <name type="scientific">Candidatus Methanofastidiosum methylothiophilum</name>
    <dbReference type="NCBI Taxonomy" id="1705564"/>
    <lineage>
        <taxon>Archaea</taxon>
        <taxon>Methanobacteriati</taxon>
        <taxon>Methanobacteriota</taxon>
        <taxon>Stenosarchaea group</taxon>
        <taxon>Candidatus Methanofastidiosia</taxon>
        <taxon>Candidatus Methanofastidiosales</taxon>
        <taxon>Candidatus Methanofastidiosaceae</taxon>
        <taxon>Candidatus Methanofastidiosum</taxon>
    </lineage>
</organism>
<feature type="binding site" evidence="6">
    <location>
        <begin position="77"/>
        <end position="79"/>
    </location>
    <ligand>
        <name>L-histidine</name>
        <dbReference type="ChEBI" id="CHEBI:57595"/>
    </ligand>
</feature>
<comment type="catalytic activity">
    <reaction evidence="4 5">
        <text>tRNA(His) + L-histidine + ATP = L-histidyl-tRNA(His) + AMP + diphosphate + H(+)</text>
        <dbReference type="Rhea" id="RHEA:17313"/>
        <dbReference type="Rhea" id="RHEA-COMP:9665"/>
        <dbReference type="Rhea" id="RHEA-COMP:9689"/>
        <dbReference type="ChEBI" id="CHEBI:15378"/>
        <dbReference type="ChEBI" id="CHEBI:30616"/>
        <dbReference type="ChEBI" id="CHEBI:33019"/>
        <dbReference type="ChEBI" id="CHEBI:57595"/>
        <dbReference type="ChEBI" id="CHEBI:78442"/>
        <dbReference type="ChEBI" id="CHEBI:78527"/>
        <dbReference type="ChEBI" id="CHEBI:456215"/>
        <dbReference type="EC" id="6.1.1.21"/>
    </reaction>
</comment>
<keyword evidence="5" id="KW-0030">Aminoacyl-tRNA synthetase</keyword>
<feature type="binding site" evidence="6">
    <location>
        <position position="121"/>
    </location>
    <ligand>
        <name>L-histidine</name>
        <dbReference type="ChEBI" id="CHEBI:57595"/>
    </ligand>
</feature>
<dbReference type="SUPFAM" id="SSF52954">
    <property type="entry name" value="Class II aaRS ABD-related"/>
    <property type="match status" value="1"/>
</dbReference>
<dbReference type="GO" id="GO:0006427">
    <property type="term" value="P:histidyl-tRNA aminoacylation"/>
    <property type="evidence" value="ECO:0007669"/>
    <property type="project" value="UniProtKB-UniRule"/>
</dbReference>
<accession>A0A150IYN3</accession>
<dbReference type="NCBIfam" id="TIGR00442">
    <property type="entry name" value="hisS"/>
    <property type="match status" value="1"/>
</dbReference>
<dbReference type="InterPro" id="IPR004516">
    <property type="entry name" value="HisRS/HisZ"/>
</dbReference>
<dbReference type="Pfam" id="PF03129">
    <property type="entry name" value="HGTP_anticodon"/>
    <property type="match status" value="1"/>
</dbReference>
<evidence type="ECO:0000313" key="8">
    <source>
        <dbReference type="EMBL" id="KYC49985.1"/>
    </source>
</evidence>
<dbReference type="InterPro" id="IPR045864">
    <property type="entry name" value="aa-tRNA-synth_II/BPL/LPL"/>
</dbReference>
<feature type="binding site" evidence="6">
    <location>
        <position position="107"/>
    </location>
    <ligand>
        <name>L-histidine</name>
        <dbReference type="ChEBI" id="CHEBI:57595"/>
    </ligand>
</feature>
<dbReference type="PATRIC" id="fig|1705409.3.peg.1598"/>